<name>A0A4Q9L5Z1_9MICR</name>
<feature type="compositionally biased region" description="Basic and acidic residues" evidence="1">
    <location>
        <begin position="1"/>
        <end position="13"/>
    </location>
</feature>
<reference evidence="3 4" key="1">
    <citation type="submission" date="2017-12" db="EMBL/GenBank/DDBJ databases">
        <authorList>
            <person name="Pombert J.-F."/>
            <person name="Haag K.L."/>
            <person name="Ebert D."/>
        </authorList>
    </citation>
    <scope>NUCLEOTIDE SEQUENCE [LARGE SCALE GENOMIC DNA]</scope>
    <source>
        <strain evidence="3">FI-OER-3-3</strain>
    </source>
</reference>
<gene>
    <name evidence="3" type="ORF">CWI37_0369p0040</name>
</gene>
<evidence type="ECO:0000313" key="3">
    <source>
        <dbReference type="EMBL" id="TBU03029.1"/>
    </source>
</evidence>
<proteinExistence type="predicted"/>
<feature type="transmembrane region" description="Helical" evidence="2">
    <location>
        <begin position="155"/>
        <end position="173"/>
    </location>
</feature>
<feature type="transmembrane region" description="Helical" evidence="2">
    <location>
        <begin position="111"/>
        <end position="143"/>
    </location>
</feature>
<sequence>MVEFREINNRTRPSENNIPNQNNNNGEDSSDYIYYDCRDISDVERPVSPVSIRRDGFYIIDVENRSSRSRNININRSRIGNVNRNLSQPSLTSSLMTVLRIITARDKSPDFLIFPLLLFIICYFFRISYVPFHLTIFVFYQYLSGNSFISFVTNFFIYYSALFVLKIIQYFIWKTLKWSFNF</sequence>
<dbReference type="Proteomes" id="UP000292362">
    <property type="component" value="Unassembled WGS sequence"/>
</dbReference>
<keyword evidence="2" id="KW-0472">Membrane</keyword>
<evidence type="ECO:0000256" key="2">
    <source>
        <dbReference type="SAM" id="Phobius"/>
    </source>
</evidence>
<comment type="caution">
    <text evidence="3">The sequence shown here is derived from an EMBL/GenBank/DDBJ whole genome shotgun (WGS) entry which is preliminary data.</text>
</comment>
<keyword evidence="2" id="KW-1133">Transmembrane helix</keyword>
<evidence type="ECO:0000256" key="1">
    <source>
        <dbReference type="SAM" id="MobiDB-lite"/>
    </source>
</evidence>
<organism evidence="3 4">
    <name type="scientific">Hamiltosporidium tvaerminnensis</name>
    <dbReference type="NCBI Taxonomy" id="1176355"/>
    <lineage>
        <taxon>Eukaryota</taxon>
        <taxon>Fungi</taxon>
        <taxon>Fungi incertae sedis</taxon>
        <taxon>Microsporidia</taxon>
        <taxon>Dubosqiidae</taxon>
        <taxon>Hamiltosporidium</taxon>
    </lineage>
</organism>
<protein>
    <submittedName>
        <fullName evidence="3">Uncharacterized protein</fullName>
    </submittedName>
</protein>
<dbReference type="VEuPathDB" id="MicrosporidiaDB:CWI37_0369p0040"/>
<dbReference type="AlphaFoldDB" id="A0A4Q9L5Z1"/>
<dbReference type="EMBL" id="PITJ01000369">
    <property type="protein sequence ID" value="TBU03029.1"/>
    <property type="molecule type" value="Genomic_DNA"/>
</dbReference>
<keyword evidence="2" id="KW-0812">Transmembrane</keyword>
<feature type="region of interest" description="Disordered" evidence="1">
    <location>
        <begin position="1"/>
        <end position="29"/>
    </location>
</feature>
<evidence type="ECO:0000313" key="4">
    <source>
        <dbReference type="Proteomes" id="UP000292362"/>
    </source>
</evidence>
<feature type="compositionally biased region" description="Low complexity" evidence="1">
    <location>
        <begin position="16"/>
        <end position="25"/>
    </location>
</feature>
<accession>A0A4Q9L5Z1</accession>